<proteinExistence type="predicted"/>
<feature type="domain" description="RsiG-like" evidence="2">
    <location>
        <begin position="20"/>
        <end position="66"/>
    </location>
</feature>
<dbReference type="InterPro" id="IPR055209">
    <property type="entry name" value="RsiG-like_dom"/>
</dbReference>
<organism evidence="3 4">
    <name type="scientific">Nocardioides bigeumensis</name>
    <dbReference type="NCBI Taxonomy" id="433657"/>
    <lineage>
        <taxon>Bacteria</taxon>
        <taxon>Bacillati</taxon>
        <taxon>Actinomycetota</taxon>
        <taxon>Actinomycetes</taxon>
        <taxon>Propionibacteriales</taxon>
        <taxon>Nocardioidaceae</taxon>
        <taxon>Nocardioides</taxon>
    </lineage>
</organism>
<sequence length="172" mass="18951">MKQERSISQPRPPIRSAVSTPDLAGLDVGQLRAYRAALAAEEDTVSYWRRLLHGRIDLLEAQAVSDDGLTLEDLVRVLGDTGSGRSRRTLMRVPAPVALPDLPDLDQMAHLWASDPRDDHEVADVIAGLRAKETRLSDYRTALHVRIDAATGELITRYRADPSAALALLPRD</sequence>
<evidence type="ECO:0000259" key="2">
    <source>
        <dbReference type="Pfam" id="PF22802"/>
    </source>
</evidence>
<dbReference type="EMBL" id="BAAAQQ010000013">
    <property type="protein sequence ID" value="GAA2128708.1"/>
    <property type="molecule type" value="Genomic_DNA"/>
</dbReference>
<evidence type="ECO:0000313" key="4">
    <source>
        <dbReference type="Proteomes" id="UP001500575"/>
    </source>
</evidence>
<evidence type="ECO:0000313" key="3">
    <source>
        <dbReference type="EMBL" id="GAA2128708.1"/>
    </source>
</evidence>
<evidence type="ECO:0000256" key="1">
    <source>
        <dbReference type="SAM" id="MobiDB-lite"/>
    </source>
</evidence>
<comment type="caution">
    <text evidence="3">The sequence shown here is derived from an EMBL/GenBank/DDBJ whole genome shotgun (WGS) entry which is preliminary data.</text>
</comment>
<gene>
    <name evidence="3" type="ORF">GCM10009843_29470</name>
</gene>
<dbReference type="Pfam" id="PF22802">
    <property type="entry name" value="RsiG"/>
    <property type="match status" value="1"/>
</dbReference>
<feature type="region of interest" description="Disordered" evidence="1">
    <location>
        <begin position="1"/>
        <end position="20"/>
    </location>
</feature>
<dbReference type="Proteomes" id="UP001500575">
    <property type="component" value="Unassembled WGS sequence"/>
</dbReference>
<protein>
    <recommendedName>
        <fullName evidence="2">RsiG-like domain-containing protein</fullName>
    </recommendedName>
</protein>
<accession>A0ABN2YK62</accession>
<name>A0ABN2YK62_9ACTN</name>
<reference evidence="3 4" key="1">
    <citation type="journal article" date="2019" name="Int. J. Syst. Evol. Microbiol.">
        <title>The Global Catalogue of Microorganisms (GCM) 10K type strain sequencing project: providing services to taxonomists for standard genome sequencing and annotation.</title>
        <authorList>
            <consortium name="The Broad Institute Genomics Platform"/>
            <consortium name="The Broad Institute Genome Sequencing Center for Infectious Disease"/>
            <person name="Wu L."/>
            <person name="Ma J."/>
        </authorList>
    </citation>
    <scope>NUCLEOTIDE SEQUENCE [LARGE SCALE GENOMIC DNA]</scope>
    <source>
        <strain evidence="3 4">JCM 16021</strain>
    </source>
</reference>
<keyword evidence="4" id="KW-1185">Reference proteome</keyword>